<dbReference type="InterPro" id="IPR003593">
    <property type="entry name" value="AAA+_ATPase"/>
</dbReference>
<dbReference type="CDD" id="cd03293">
    <property type="entry name" value="ABC_NrtD_SsuB_transporters"/>
    <property type="match status" value="1"/>
</dbReference>
<dbReference type="PANTHER" id="PTHR42788:SF13">
    <property type="entry name" value="ALIPHATIC SULFONATES IMPORT ATP-BINDING PROTEIN SSUB"/>
    <property type="match status" value="1"/>
</dbReference>
<evidence type="ECO:0000256" key="1">
    <source>
        <dbReference type="ARBA" id="ARBA00022448"/>
    </source>
</evidence>
<dbReference type="PROSITE" id="PS50893">
    <property type="entry name" value="ABC_TRANSPORTER_2"/>
    <property type="match status" value="1"/>
</dbReference>
<dbReference type="Proteomes" id="UP000582974">
    <property type="component" value="Unassembled WGS sequence"/>
</dbReference>
<dbReference type="RefSeq" id="WP_180893229.1">
    <property type="nucleotide sequence ID" value="NZ_JACCKD010000004.1"/>
</dbReference>
<dbReference type="PANTHER" id="PTHR42788">
    <property type="entry name" value="TAURINE IMPORT ATP-BINDING PROTEIN-RELATED"/>
    <property type="match status" value="1"/>
</dbReference>
<evidence type="ECO:0000313" key="5">
    <source>
        <dbReference type="EMBL" id="MBA0126401.1"/>
    </source>
</evidence>
<accession>A0A838AAY2</accession>
<organism evidence="5 6">
    <name type="scientific">Haloechinothrix aidingensis</name>
    <dbReference type="NCBI Taxonomy" id="2752311"/>
    <lineage>
        <taxon>Bacteria</taxon>
        <taxon>Bacillati</taxon>
        <taxon>Actinomycetota</taxon>
        <taxon>Actinomycetes</taxon>
        <taxon>Pseudonocardiales</taxon>
        <taxon>Pseudonocardiaceae</taxon>
        <taxon>Haloechinothrix</taxon>
    </lineage>
</organism>
<dbReference type="Pfam" id="PF00005">
    <property type="entry name" value="ABC_tran"/>
    <property type="match status" value="1"/>
</dbReference>
<comment type="caution">
    <text evidence="5">The sequence shown here is derived from an EMBL/GenBank/DDBJ whole genome shotgun (WGS) entry which is preliminary data.</text>
</comment>
<dbReference type="SUPFAM" id="SSF52540">
    <property type="entry name" value="P-loop containing nucleoside triphosphate hydrolases"/>
    <property type="match status" value="1"/>
</dbReference>
<evidence type="ECO:0000256" key="2">
    <source>
        <dbReference type="ARBA" id="ARBA00022741"/>
    </source>
</evidence>
<dbReference type="SMART" id="SM00382">
    <property type="entry name" value="AAA"/>
    <property type="match status" value="1"/>
</dbReference>
<name>A0A838AAY2_9PSEU</name>
<dbReference type="InterPro" id="IPR050166">
    <property type="entry name" value="ABC_transporter_ATP-bind"/>
</dbReference>
<reference evidence="5 6" key="1">
    <citation type="submission" date="2020-07" db="EMBL/GenBank/DDBJ databases">
        <title>Genome of Haloechinothrix sp.</title>
        <authorList>
            <person name="Tang S.-K."/>
            <person name="Yang L."/>
            <person name="Zhu W.-Y."/>
        </authorList>
    </citation>
    <scope>NUCLEOTIDE SEQUENCE [LARGE SCALE GENOMIC DNA]</scope>
    <source>
        <strain evidence="5 6">YIM 98757</strain>
    </source>
</reference>
<dbReference type="InterPro" id="IPR027417">
    <property type="entry name" value="P-loop_NTPase"/>
</dbReference>
<dbReference type="InterPro" id="IPR017871">
    <property type="entry name" value="ABC_transporter-like_CS"/>
</dbReference>
<evidence type="ECO:0000259" key="4">
    <source>
        <dbReference type="PROSITE" id="PS50893"/>
    </source>
</evidence>
<evidence type="ECO:0000313" key="6">
    <source>
        <dbReference type="Proteomes" id="UP000582974"/>
    </source>
</evidence>
<dbReference type="PROSITE" id="PS00211">
    <property type="entry name" value="ABC_TRANSPORTER_1"/>
    <property type="match status" value="1"/>
</dbReference>
<dbReference type="InterPro" id="IPR003439">
    <property type="entry name" value="ABC_transporter-like_ATP-bd"/>
</dbReference>
<dbReference type="Gene3D" id="3.40.50.300">
    <property type="entry name" value="P-loop containing nucleotide triphosphate hydrolases"/>
    <property type="match status" value="1"/>
</dbReference>
<dbReference type="AlphaFoldDB" id="A0A838AAY2"/>
<sequence>MDPPADQPQLRVASLGKTFSRNRKTVHALQDVSFDVPRGQFLSILGPSGCGKSTLLHIIGGFEQASSGSLLLDGRPVAGPGRDRGMMFQQATLFPWKTIESNVAWPFIVDGHKRGEARERAHELLATVGLSGFERSYPAELSGGMRQRAALARTLGLSPDILLMDEPFGALDAQTRELMQEELTRIWEHSGLTVIFITHDIDEAVFLGDRVLVMGARPGRIIADVDVELGRPRGTTTKKDPQMAEYHSHFWELIRQEAGPQADRNGGSDRS</sequence>
<dbReference type="GO" id="GO:0005524">
    <property type="term" value="F:ATP binding"/>
    <property type="evidence" value="ECO:0007669"/>
    <property type="project" value="UniProtKB-KW"/>
</dbReference>
<dbReference type="GO" id="GO:0016887">
    <property type="term" value="F:ATP hydrolysis activity"/>
    <property type="evidence" value="ECO:0007669"/>
    <property type="project" value="InterPro"/>
</dbReference>
<keyword evidence="2" id="KW-0547">Nucleotide-binding</keyword>
<protein>
    <submittedName>
        <fullName evidence="5">ABC transporter ATP-binding protein</fullName>
    </submittedName>
</protein>
<keyword evidence="6" id="KW-1185">Reference proteome</keyword>
<evidence type="ECO:0000256" key="3">
    <source>
        <dbReference type="ARBA" id="ARBA00022840"/>
    </source>
</evidence>
<keyword evidence="1" id="KW-0813">Transport</keyword>
<feature type="domain" description="ABC transporter" evidence="4">
    <location>
        <begin position="10"/>
        <end position="241"/>
    </location>
</feature>
<proteinExistence type="predicted"/>
<gene>
    <name evidence="5" type="ORF">H0B56_12695</name>
</gene>
<keyword evidence="3 5" id="KW-0067">ATP-binding</keyword>
<dbReference type="EMBL" id="JACCKD010000004">
    <property type="protein sequence ID" value="MBA0126401.1"/>
    <property type="molecule type" value="Genomic_DNA"/>
</dbReference>